<reference evidence="2" key="1">
    <citation type="journal article" date="2019" name="Sci. Rep.">
        <title>Draft genome of Tanacetum cinerariifolium, the natural source of mosquito coil.</title>
        <authorList>
            <person name="Yamashiro T."/>
            <person name="Shiraishi A."/>
            <person name="Satake H."/>
            <person name="Nakayama K."/>
        </authorList>
    </citation>
    <scope>NUCLEOTIDE SEQUENCE</scope>
</reference>
<organism evidence="2">
    <name type="scientific">Tanacetum cinerariifolium</name>
    <name type="common">Dalmatian daisy</name>
    <name type="synonym">Chrysanthemum cinerariifolium</name>
    <dbReference type="NCBI Taxonomy" id="118510"/>
    <lineage>
        <taxon>Eukaryota</taxon>
        <taxon>Viridiplantae</taxon>
        <taxon>Streptophyta</taxon>
        <taxon>Embryophyta</taxon>
        <taxon>Tracheophyta</taxon>
        <taxon>Spermatophyta</taxon>
        <taxon>Magnoliopsida</taxon>
        <taxon>eudicotyledons</taxon>
        <taxon>Gunneridae</taxon>
        <taxon>Pentapetalae</taxon>
        <taxon>asterids</taxon>
        <taxon>campanulids</taxon>
        <taxon>Asterales</taxon>
        <taxon>Asteraceae</taxon>
        <taxon>Asteroideae</taxon>
        <taxon>Anthemideae</taxon>
        <taxon>Anthemidinae</taxon>
        <taxon>Tanacetum</taxon>
    </lineage>
</organism>
<name>A0A6L2NCU0_TANCI</name>
<proteinExistence type="predicted"/>
<evidence type="ECO:0000313" key="2">
    <source>
        <dbReference type="EMBL" id="GEU82902.1"/>
    </source>
</evidence>
<feature type="compositionally biased region" description="Polar residues" evidence="1">
    <location>
        <begin position="247"/>
        <end position="260"/>
    </location>
</feature>
<gene>
    <name evidence="2" type="ORF">Tci_054880</name>
</gene>
<protein>
    <submittedName>
        <fullName evidence="2">Uncharacterized protein</fullName>
    </submittedName>
</protein>
<evidence type="ECO:0000256" key="1">
    <source>
        <dbReference type="SAM" id="MobiDB-lite"/>
    </source>
</evidence>
<accession>A0A6L2NCU0</accession>
<comment type="caution">
    <text evidence="2">The sequence shown here is derived from an EMBL/GenBank/DDBJ whole genome shotgun (WGS) entry which is preliminary data.</text>
</comment>
<feature type="region of interest" description="Disordered" evidence="1">
    <location>
        <begin position="243"/>
        <end position="263"/>
    </location>
</feature>
<dbReference type="AlphaFoldDB" id="A0A6L2NCU0"/>
<dbReference type="EMBL" id="BKCJ010008573">
    <property type="protein sequence ID" value="GEU82902.1"/>
    <property type="molecule type" value="Genomic_DNA"/>
</dbReference>
<feature type="non-terminal residue" evidence="2">
    <location>
        <position position="1"/>
    </location>
</feature>
<sequence length="914" mass="103031">RSGRFRGWRLVVEENTIDEAIYVHEEDSEDDFVLVSYPSKQLNGSNGETVNVATKDTCADTKAGPSKVNGIPLRLGFYVVDKFDPVSMEIKLKIDSMVVNNEVISEMLRLKNEGDNILMNEVSGNKEMIQDWKDQFDFPVKEITPSIIKLKIRRPTVVDFNFKLNILMLFANIMGCCKKTGPDRWKKELLNNFFCGPVTLLMERETKEIKSGGFGLGEKEGPFVEEDENGFSDDLEVMNLQTGGGNDHNNFQTRNSSASMGKSGEIDKAEVLETVERVTSSKLKGKAVDIDDILSFSLGVTQDFEEYNSGVITVVSTNVIQPIQATASVLANICGDGRIKNATLSADVRYNPFKDYMQKAILKDQRWMDFKDVELYWLSSDVLKVSCFKYLTTVGHTKASAIFTANLNFMRMKCQSKSKSASWGVYAMRHMETYMGNMMEKCECGLDVDGCKHTSQINKLRVKYAAKILLSGCNIHHKKVGDLLNGKLALVDIENLSLLFFKHNPQLQFDFPYSASLGHDPVPIIPNPEPFNNQTIDELPQTLPSFDRTCYSKDGNSFTYDSKSNLVHDSPNVFDPPSQPLVYLCEFYGNDAHYGHYCTPQVLFTYPEPCYNQDFNFPQDFHIFNNNIFVVKTVGVLMNPTNYGDEHLNTVLATESDELRKSSVENLVLIPSESEGVPGNMCDLPFHDNPPPLNISKDQFEDFSDSNDDSTSIDDDSFFIDNIEYVEASPLNCEFVSSEVMEIVIPKVGGIDDDILLTIKYDILREKLLNINLLIANIKALKDNPALSSDFMTKSSSTSLNFLLEETNTFDNSLPKFKTFCFNFGSTTTHSDSSLYDSFIFDLSINPFPPADRSDFYEFADELAHIISPPEYDCFCFKNEPNAGDFTMDVVEDIFPTREPRVHVHNVLPTHPNL</sequence>